<reference evidence="1 2" key="1">
    <citation type="journal article" date="2005" name="Nature">
        <title>The genome of the social amoeba Dictyostelium discoideum.</title>
        <authorList>
            <consortium name="The Dictyostelium discoideum Sequencing Consortium"/>
            <person name="Eichinger L."/>
            <person name="Pachebat J.A."/>
            <person name="Glockner G."/>
            <person name="Rajandream M.A."/>
            <person name="Sucgang R."/>
            <person name="Berriman M."/>
            <person name="Song J."/>
            <person name="Olsen R."/>
            <person name="Szafranski K."/>
            <person name="Xu Q."/>
            <person name="Tunggal B."/>
            <person name="Kummerfeld S."/>
            <person name="Madera M."/>
            <person name="Konfortov B.A."/>
            <person name="Rivero F."/>
            <person name="Bankier A.T."/>
            <person name="Lehmann R."/>
            <person name="Hamlin N."/>
            <person name="Davies R."/>
            <person name="Gaudet P."/>
            <person name="Fey P."/>
            <person name="Pilcher K."/>
            <person name="Chen G."/>
            <person name="Saunders D."/>
            <person name="Sodergren E."/>
            <person name="Davis P."/>
            <person name="Kerhornou A."/>
            <person name="Nie X."/>
            <person name="Hall N."/>
            <person name="Anjard C."/>
            <person name="Hemphill L."/>
            <person name="Bason N."/>
            <person name="Farbrother P."/>
            <person name="Desany B."/>
            <person name="Just E."/>
            <person name="Morio T."/>
            <person name="Rost R."/>
            <person name="Churcher C."/>
            <person name="Cooper J."/>
            <person name="Haydock S."/>
            <person name="van Driessche N."/>
            <person name="Cronin A."/>
            <person name="Goodhead I."/>
            <person name="Muzny D."/>
            <person name="Mourier T."/>
            <person name="Pain A."/>
            <person name="Lu M."/>
            <person name="Harper D."/>
            <person name="Lindsay R."/>
            <person name="Hauser H."/>
            <person name="James K."/>
            <person name="Quiles M."/>
            <person name="Madan Babu M."/>
            <person name="Saito T."/>
            <person name="Buchrieser C."/>
            <person name="Wardroper A."/>
            <person name="Felder M."/>
            <person name="Thangavelu M."/>
            <person name="Johnson D."/>
            <person name="Knights A."/>
            <person name="Loulseged H."/>
            <person name="Mungall K."/>
            <person name="Oliver K."/>
            <person name="Price C."/>
            <person name="Quail M.A."/>
            <person name="Urushihara H."/>
            <person name="Hernandez J."/>
            <person name="Rabbinowitsch E."/>
            <person name="Steffen D."/>
            <person name="Sanders M."/>
            <person name="Ma J."/>
            <person name="Kohara Y."/>
            <person name="Sharp S."/>
            <person name="Simmonds M."/>
            <person name="Spiegler S."/>
            <person name="Tivey A."/>
            <person name="Sugano S."/>
            <person name="White B."/>
            <person name="Walker D."/>
            <person name="Woodward J."/>
            <person name="Winckler T."/>
            <person name="Tanaka Y."/>
            <person name="Shaulsky G."/>
            <person name="Schleicher M."/>
            <person name="Weinstock G."/>
            <person name="Rosenthal A."/>
            <person name="Cox E.C."/>
            <person name="Chisholm R.L."/>
            <person name="Gibbs R."/>
            <person name="Loomis W.F."/>
            <person name="Platzer M."/>
            <person name="Kay R.R."/>
            <person name="Williams J."/>
            <person name="Dear P.H."/>
            <person name="Noegel A.A."/>
            <person name="Barrell B."/>
            <person name="Kuspa A."/>
        </authorList>
    </citation>
    <scope>NUCLEOTIDE SEQUENCE [LARGE SCALE GENOMIC DNA]</scope>
    <source>
        <strain evidence="1 2">AX4</strain>
    </source>
</reference>
<gene>
    <name evidence="1" type="ORF">DDB_G0282773</name>
</gene>
<dbReference type="AlphaFoldDB" id="Q54SD8"/>
<sequence length="43" mass="5141">MTHNDDINKYDINNLSLFYNNKVSRWSPTIIWRGQGGRNRVVF</sequence>
<dbReference type="dictyBase" id="DDB_G0282773"/>
<dbReference type="RefSeq" id="XP_640101.1">
    <property type="nucleotide sequence ID" value="XM_635009.1"/>
</dbReference>
<name>Q54SD8_DICDI</name>
<dbReference type="InParanoid" id="Q54SD8"/>
<dbReference type="Proteomes" id="UP000002195">
    <property type="component" value="Unassembled WGS sequence"/>
</dbReference>
<dbReference type="KEGG" id="ddi:DDB_G0282773"/>
<dbReference type="VEuPathDB" id="AmoebaDB:DDB_G0282773"/>
<keyword evidence="2" id="KW-1185">Reference proteome</keyword>
<protein>
    <submittedName>
        <fullName evidence="1">Uncharacterized protein</fullName>
    </submittedName>
</protein>
<dbReference type="EMBL" id="AAFI02000047">
    <property type="protein sequence ID" value="EAL66246.1"/>
    <property type="molecule type" value="Genomic_DNA"/>
</dbReference>
<dbReference type="PaxDb" id="44689-DDB0218387"/>
<comment type="caution">
    <text evidence="1">The sequence shown here is derived from an EMBL/GenBank/DDBJ whole genome shotgun (WGS) entry which is preliminary data.</text>
</comment>
<organism evidence="1 2">
    <name type="scientific">Dictyostelium discoideum</name>
    <name type="common">Social amoeba</name>
    <dbReference type="NCBI Taxonomy" id="44689"/>
    <lineage>
        <taxon>Eukaryota</taxon>
        <taxon>Amoebozoa</taxon>
        <taxon>Evosea</taxon>
        <taxon>Eumycetozoa</taxon>
        <taxon>Dictyostelia</taxon>
        <taxon>Dictyosteliales</taxon>
        <taxon>Dictyosteliaceae</taxon>
        <taxon>Dictyostelium</taxon>
    </lineage>
</organism>
<evidence type="ECO:0000313" key="2">
    <source>
        <dbReference type="Proteomes" id="UP000002195"/>
    </source>
</evidence>
<accession>Q54SD8</accession>
<proteinExistence type="predicted"/>
<dbReference type="GeneID" id="8623632"/>
<evidence type="ECO:0000313" key="1">
    <source>
        <dbReference type="EMBL" id="EAL66246.1"/>
    </source>
</evidence>
<dbReference type="HOGENOM" id="CLU_3243266_0_0_1"/>